<evidence type="ECO:0000313" key="1">
    <source>
        <dbReference type="EMBL" id="GBP71614.1"/>
    </source>
</evidence>
<organism evidence="1 2">
    <name type="scientific">Eumeta variegata</name>
    <name type="common">Bagworm moth</name>
    <name type="synonym">Eumeta japonica</name>
    <dbReference type="NCBI Taxonomy" id="151549"/>
    <lineage>
        <taxon>Eukaryota</taxon>
        <taxon>Metazoa</taxon>
        <taxon>Ecdysozoa</taxon>
        <taxon>Arthropoda</taxon>
        <taxon>Hexapoda</taxon>
        <taxon>Insecta</taxon>
        <taxon>Pterygota</taxon>
        <taxon>Neoptera</taxon>
        <taxon>Endopterygota</taxon>
        <taxon>Lepidoptera</taxon>
        <taxon>Glossata</taxon>
        <taxon>Ditrysia</taxon>
        <taxon>Tineoidea</taxon>
        <taxon>Psychidae</taxon>
        <taxon>Oiketicinae</taxon>
        <taxon>Eumeta</taxon>
    </lineage>
</organism>
<accession>A0A4C1Y9K1</accession>
<comment type="caution">
    <text evidence="1">The sequence shown here is derived from an EMBL/GenBank/DDBJ whole genome shotgun (WGS) entry which is preliminary data.</text>
</comment>
<dbReference type="AlphaFoldDB" id="A0A4C1Y9K1"/>
<proteinExistence type="predicted"/>
<protein>
    <submittedName>
        <fullName evidence="1">Uncharacterized protein</fullName>
    </submittedName>
</protein>
<evidence type="ECO:0000313" key="2">
    <source>
        <dbReference type="Proteomes" id="UP000299102"/>
    </source>
</evidence>
<reference evidence="1 2" key="1">
    <citation type="journal article" date="2019" name="Commun. Biol.">
        <title>The bagworm genome reveals a unique fibroin gene that provides high tensile strength.</title>
        <authorList>
            <person name="Kono N."/>
            <person name="Nakamura H."/>
            <person name="Ohtoshi R."/>
            <person name="Tomita M."/>
            <person name="Numata K."/>
            <person name="Arakawa K."/>
        </authorList>
    </citation>
    <scope>NUCLEOTIDE SEQUENCE [LARGE SCALE GENOMIC DNA]</scope>
</reference>
<sequence>MQCSKFHVGDSVMVHVPERVVEPGLGLIKLGLTSPTLISDLGTVPYSDSEHALGPNFNSTLDSNHGSVLDSVLIRSRLSIQLVVLEVICEIWYTGYHRRHVSMVVLGFFSPRKNGCPISGHADDSLEVHSVPLPRQPQPATFLLTYLPALPTAEVALQMRDPEQI</sequence>
<keyword evidence="2" id="KW-1185">Reference proteome</keyword>
<name>A0A4C1Y9K1_EUMVA</name>
<dbReference type="Proteomes" id="UP000299102">
    <property type="component" value="Unassembled WGS sequence"/>
</dbReference>
<dbReference type="EMBL" id="BGZK01001114">
    <property type="protein sequence ID" value="GBP71614.1"/>
    <property type="molecule type" value="Genomic_DNA"/>
</dbReference>
<gene>
    <name evidence="1" type="ORF">EVAR_10828_1</name>
</gene>